<reference evidence="2" key="1">
    <citation type="submission" date="2021-04" db="EMBL/GenBank/DDBJ databases">
        <authorList>
            <person name="Rodrigo-Torres L."/>
            <person name="Arahal R. D."/>
            <person name="Lucena T."/>
        </authorList>
    </citation>
    <scope>NUCLEOTIDE SEQUENCE</scope>
    <source>
        <strain evidence="2">AS29M-1</strain>
    </source>
</reference>
<protein>
    <submittedName>
        <fullName evidence="2">Uncharacterized protein</fullName>
    </submittedName>
</protein>
<evidence type="ECO:0000313" key="2">
    <source>
        <dbReference type="EMBL" id="CAG5081748.1"/>
    </source>
</evidence>
<dbReference type="Proteomes" id="UP000683507">
    <property type="component" value="Chromosome"/>
</dbReference>
<dbReference type="KEGG" id="ptan:CRYO30217_01718"/>
<dbReference type="RefSeq" id="WP_258541906.1">
    <property type="nucleotide sequence ID" value="NZ_OU015584.1"/>
</dbReference>
<organism evidence="2 3">
    <name type="scientific">Parvicella tangerina</name>
    <dbReference type="NCBI Taxonomy" id="2829795"/>
    <lineage>
        <taxon>Bacteria</taxon>
        <taxon>Pseudomonadati</taxon>
        <taxon>Bacteroidota</taxon>
        <taxon>Flavobacteriia</taxon>
        <taxon>Flavobacteriales</taxon>
        <taxon>Parvicellaceae</taxon>
        <taxon>Parvicella</taxon>
    </lineage>
</organism>
<dbReference type="SUPFAM" id="SSF64005">
    <property type="entry name" value="Undecaprenyl diphosphate synthase"/>
    <property type="match status" value="1"/>
</dbReference>
<dbReference type="EMBL" id="OU015584">
    <property type="protein sequence ID" value="CAG5081748.1"/>
    <property type="molecule type" value="Genomic_DNA"/>
</dbReference>
<proteinExistence type="predicted"/>
<keyword evidence="3" id="KW-1185">Reference proteome</keyword>
<keyword evidence="1" id="KW-0175">Coiled coil</keyword>
<evidence type="ECO:0000256" key="1">
    <source>
        <dbReference type="SAM" id="Coils"/>
    </source>
</evidence>
<name>A0A916NRQ0_9FLAO</name>
<dbReference type="AlphaFoldDB" id="A0A916NRQ0"/>
<evidence type="ECO:0000313" key="3">
    <source>
        <dbReference type="Proteomes" id="UP000683507"/>
    </source>
</evidence>
<accession>A0A916NRQ0</accession>
<dbReference type="GO" id="GO:0016765">
    <property type="term" value="F:transferase activity, transferring alkyl or aryl (other than methyl) groups"/>
    <property type="evidence" value="ECO:0007669"/>
    <property type="project" value="InterPro"/>
</dbReference>
<gene>
    <name evidence="2" type="ORF">CRYO30217_01718</name>
</gene>
<sequence length="380" mass="44204">MLTYSFIQHPLERILDQLDNTFSGVAEAMIIYADYNKTLSWKSYSDDEIEEIPIKDKSVQLQKFRKNKVEYEWLADTYFDNLVVTSKRKKKKIKQLSFTDELENNLLCVKFLSPIDHLYDCLILKIENTSVLGMSKQGSSLTVQEKNIIGKLLFQTFRSRIQEEYNNNDTHRMVLNNINMQQRSIQRLEEENEQLRSNYKKSVLYFINNVLARMSEKFKMNVALTDNARDYILDKDLDISTLEKVLVQAAHMAANLTLQYSSTILIHPENIIINQQEEAHQPLSSNDKHASIIEILDKYEEAAEKAQAKGWKVNGNTVAELCTPSITPSAISFNLKKYKKQINILIDRYEEKWPILRSDFKPLKNILDVPTNELSKYKSA</sequence>
<dbReference type="InterPro" id="IPR036424">
    <property type="entry name" value="UPP_synth-like_sf"/>
</dbReference>
<feature type="coiled-coil region" evidence="1">
    <location>
        <begin position="171"/>
        <end position="205"/>
    </location>
</feature>